<dbReference type="SMART" id="SM00382">
    <property type="entry name" value="AAA"/>
    <property type="match status" value="1"/>
</dbReference>
<dbReference type="eggNOG" id="COG1132">
    <property type="taxonomic scope" value="Bacteria"/>
</dbReference>
<dbReference type="STRING" id="997350.HMPREF9129_1001"/>
<dbReference type="FunFam" id="3.40.50.300:FF:000218">
    <property type="entry name" value="Multidrug ABC transporter ATP-binding protein"/>
    <property type="match status" value="1"/>
</dbReference>
<dbReference type="InterPro" id="IPR003593">
    <property type="entry name" value="AAA+_ATPase"/>
</dbReference>
<dbReference type="EMBL" id="AGBB01000091">
    <property type="protein sequence ID" value="EGY79883.1"/>
    <property type="molecule type" value="Genomic_DNA"/>
</dbReference>
<name>G4D3M1_9FIRM</name>
<keyword evidence="2" id="KW-0812">Transmembrane</keyword>
<dbReference type="GO" id="GO:0016020">
    <property type="term" value="C:membrane"/>
    <property type="evidence" value="ECO:0007669"/>
    <property type="project" value="UniProtKB-SubCell"/>
</dbReference>
<reference evidence="8 9" key="1">
    <citation type="submission" date="2011-06" db="EMBL/GenBank/DDBJ databases">
        <authorList>
            <person name="Muzny D."/>
            <person name="Qin X."/>
            <person name="Deng J."/>
            <person name="Jiang H."/>
            <person name="Liu Y."/>
            <person name="Qu J."/>
            <person name="Song X.-Z."/>
            <person name="Zhang L."/>
            <person name="Thornton R."/>
            <person name="Coyle M."/>
            <person name="Francisco L."/>
            <person name="Jackson L."/>
            <person name="Javaid M."/>
            <person name="Korchina V."/>
            <person name="Kovar C."/>
            <person name="Mata R."/>
            <person name="Mathew T."/>
            <person name="Ngo R."/>
            <person name="Nguyen L."/>
            <person name="Nguyen N."/>
            <person name="Okwuonu G."/>
            <person name="Ongeri F."/>
            <person name="Pham C."/>
            <person name="Simmons D."/>
            <person name="Wilczek-Boney K."/>
            <person name="Hale W."/>
            <person name="Jakkamsetti A."/>
            <person name="Pham P."/>
            <person name="Ruth R."/>
            <person name="San Lucas F."/>
            <person name="Warren J."/>
            <person name="Zhang J."/>
            <person name="Zhao Z."/>
            <person name="Zhou C."/>
            <person name="Zhu D."/>
            <person name="Lee S."/>
            <person name="Bess C."/>
            <person name="Blankenburg K."/>
            <person name="Forbes L."/>
            <person name="Fu Q."/>
            <person name="Gubbala S."/>
            <person name="Hirani K."/>
            <person name="Jayaseelan J.C."/>
            <person name="Lara F."/>
            <person name="Munidasa M."/>
            <person name="Palculict T."/>
            <person name="Patil S."/>
            <person name="Pu L.-L."/>
            <person name="Saada N."/>
            <person name="Tang L."/>
            <person name="Weissenberger G."/>
            <person name="Zhu Y."/>
            <person name="Hemphill L."/>
            <person name="Shang Y."/>
            <person name="Youmans B."/>
            <person name="Ayvaz T."/>
            <person name="Ross M."/>
            <person name="Santibanez J."/>
            <person name="Aqrawi P."/>
            <person name="Gross S."/>
            <person name="Joshi V."/>
            <person name="Fowler G."/>
            <person name="Nazareth L."/>
            <person name="Reid J."/>
            <person name="Worley K."/>
            <person name="Petrosino J."/>
            <person name="Highlander S."/>
            <person name="Gibbs R."/>
        </authorList>
    </citation>
    <scope>NUCLEOTIDE SEQUENCE [LARGE SCALE GENOMIC DNA]</scope>
    <source>
        <strain evidence="8 9">ATCC 29427</strain>
    </source>
</reference>
<dbReference type="PATRIC" id="fig|997350.3.peg.965"/>
<evidence type="ECO:0000313" key="9">
    <source>
        <dbReference type="Proteomes" id="UP000003422"/>
    </source>
</evidence>
<evidence type="ECO:0000256" key="4">
    <source>
        <dbReference type="ARBA" id="ARBA00022840"/>
    </source>
</evidence>
<evidence type="ECO:0000256" key="2">
    <source>
        <dbReference type="ARBA" id="ARBA00022692"/>
    </source>
</evidence>
<dbReference type="Gene3D" id="3.40.50.300">
    <property type="entry name" value="P-loop containing nucleotide triphosphate hydrolases"/>
    <property type="match status" value="1"/>
</dbReference>
<dbReference type="PROSITE" id="PS50893">
    <property type="entry name" value="ABC_TRANSPORTER_2"/>
    <property type="match status" value="1"/>
</dbReference>
<evidence type="ECO:0000256" key="1">
    <source>
        <dbReference type="ARBA" id="ARBA00004141"/>
    </source>
</evidence>
<dbReference type="AlphaFoldDB" id="G4D3M1"/>
<dbReference type="HOGENOM" id="CLU_000604_1_9_9"/>
<dbReference type="Proteomes" id="UP000003422">
    <property type="component" value="Unassembled WGS sequence"/>
</dbReference>
<proteinExistence type="predicted"/>
<dbReference type="InterPro" id="IPR027417">
    <property type="entry name" value="P-loop_NTPase"/>
</dbReference>
<keyword evidence="8" id="KW-0378">Hydrolase</keyword>
<keyword evidence="4" id="KW-0067">ATP-binding</keyword>
<evidence type="ECO:0000259" key="7">
    <source>
        <dbReference type="PROSITE" id="PS50893"/>
    </source>
</evidence>
<dbReference type="InterPro" id="IPR039421">
    <property type="entry name" value="Type_1_exporter"/>
</dbReference>
<keyword evidence="5" id="KW-1133">Transmembrane helix</keyword>
<dbReference type="SUPFAM" id="SSF52540">
    <property type="entry name" value="P-loop containing nucleoside triphosphate hydrolases"/>
    <property type="match status" value="1"/>
</dbReference>
<accession>G4D3M1</accession>
<dbReference type="PROSITE" id="PS00211">
    <property type="entry name" value="ABC_TRANSPORTER_1"/>
    <property type="match status" value="1"/>
</dbReference>
<dbReference type="GO" id="GO:0034040">
    <property type="term" value="F:ATPase-coupled lipid transmembrane transporter activity"/>
    <property type="evidence" value="ECO:0007669"/>
    <property type="project" value="TreeGrafter"/>
</dbReference>
<dbReference type="PANTHER" id="PTHR24221:SF654">
    <property type="entry name" value="ATP-BINDING CASSETTE SUB-FAMILY B MEMBER 6"/>
    <property type="match status" value="1"/>
</dbReference>
<evidence type="ECO:0000256" key="5">
    <source>
        <dbReference type="ARBA" id="ARBA00022989"/>
    </source>
</evidence>
<keyword evidence="3" id="KW-0547">Nucleotide-binding</keyword>
<comment type="subcellular location">
    <subcellularLocation>
        <location evidence="1">Membrane</location>
        <topology evidence="1">Multi-pass membrane protein</topology>
    </subcellularLocation>
</comment>
<gene>
    <name evidence="8" type="ORF">HMPREF9129_1001</name>
</gene>
<dbReference type="GO" id="GO:0016887">
    <property type="term" value="F:ATP hydrolysis activity"/>
    <property type="evidence" value="ECO:0007669"/>
    <property type="project" value="InterPro"/>
</dbReference>
<keyword evidence="6" id="KW-0472">Membrane</keyword>
<dbReference type="InterPro" id="IPR017871">
    <property type="entry name" value="ABC_transporter-like_CS"/>
</dbReference>
<evidence type="ECO:0000256" key="6">
    <source>
        <dbReference type="ARBA" id="ARBA00023136"/>
    </source>
</evidence>
<feature type="domain" description="ABC transporter" evidence="7">
    <location>
        <begin position="1"/>
        <end position="216"/>
    </location>
</feature>
<comment type="caution">
    <text evidence="8">The sequence shown here is derived from an EMBL/GenBank/DDBJ whole genome shotgun (WGS) entry which is preliminary data.</text>
</comment>
<dbReference type="GO" id="GO:0005524">
    <property type="term" value="F:ATP binding"/>
    <property type="evidence" value="ECO:0007669"/>
    <property type="project" value="UniProtKB-KW"/>
</dbReference>
<dbReference type="PANTHER" id="PTHR24221">
    <property type="entry name" value="ATP-BINDING CASSETTE SUB-FAMILY B"/>
    <property type="match status" value="1"/>
</dbReference>
<sequence>MSFKIKKLEKIAIVGESGSGKTTLINLLLRFYDPDKGKIYYNNIDIKDIPLEVLRKQVAVVSQDTYLFNGTIMENLKLAKEDASMDELISACKAAKIHDFISGMEEGYLTFVGEMGLNLSGGQRQRIAIARALLKNAPLIILDEATSSVDIENEKAIQESLDILLKNKTSITIAHRLSTIKNVDRILVLKDGEIVEEGKHKELIKNKKEYYKLILAQREVM</sequence>
<organism evidence="8 9">
    <name type="scientific">Peptoniphilus indolicus ATCC 29427</name>
    <dbReference type="NCBI Taxonomy" id="997350"/>
    <lineage>
        <taxon>Bacteria</taxon>
        <taxon>Bacillati</taxon>
        <taxon>Bacillota</taxon>
        <taxon>Tissierellia</taxon>
        <taxon>Tissierellales</taxon>
        <taxon>Peptoniphilaceae</taxon>
        <taxon>Peptoniphilus</taxon>
    </lineage>
</organism>
<evidence type="ECO:0000313" key="8">
    <source>
        <dbReference type="EMBL" id="EGY79883.1"/>
    </source>
</evidence>
<protein>
    <submittedName>
        <fullName evidence="8">ABC superfamily ATP binding cassette transporter, ABC/membrane protein</fullName>
        <ecNumber evidence="8">3.6.3.-</ecNumber>
    </submittedName>
</protein>
<evidence type="ECO:0000256" key="3">
    <source>
        <dbReference type="ARBA" id="ARBA00022741"/>
    </source>
</evidence>
<dbReference type="Pfam" id="PF00005">
    <property type="entry name" value="ABC_tran"/>
    <property type="match status" value="1"/>
</dbReference>
<dbReference type="RefSeq" id="WP_004820903.1">
    <property type="nucleotide sequence ID" value="NZ_JH165061.1"/>
</dbReference>
<dbReference type="EC" id="3.6.3.-" evidence="8"/>
<keyword evidence="9" id="KW-1185">Reference proteome</keyword>
<dbReference type="InterPro" id="IPR003439">
    <property type="entry name" value="ABC_transporter-like_ATP-bd"/>
</dbReference>